<comment type="caution">
    <text evidence="1">The sequence shown here is derived from an EMBL/GenBank/DDBJ whole genome shotgun (WGS) entry which is preliminary data.</text>
</comment>
<dbReference type="EC" id="2.3.2.27" evidence="1"/>
<evidence type="ECO:0000313" key="2">
    <source>
        <dbReference type="Proteomes" id="UP001165960"/>
    </source>
</evidence>
<name>A0ACC2SMH6_9FUNG</name>
<keyword evidence="2" id="KW-1185">Reference proteome</keyword>
<sequence length="434" mass="49388">MSGTWPKPCWFQVCTRRDTCQFYHDDDGPQVAAPEYEISYVPKEVRGQTPNLFYQNQREPCNRESSLQSYKPYYNPYSKGKQALRYSRNYRKNESFGSPEEGELSDHSFQITRQEKPFPSSEGYEKEPGDRNDSRDGYEQNYNHLRGSSTDDTIYEACPSFSKSYDNHNATDIYEGIPTLSPEKPQREDENPRQKIYSKAFQDIMPATGEQPQFFGCFYKEAICGICLKLPEVFGVLIFCDHTFCFDCIKDRYEQVGSTITYQKRISCPICRCTSANIIPSAVPFPRGGNSKKKMIEIYLQSISKQSCKHFMKSLTEGSPYCPFGNECLHAHPSDGLCSQQRFIFSASSDGQPSNSIAVLTTGYKARQSNISFDELLSRFDMQASSWMEEPTIDTEAKHESVALVEDSQDIEEVSPHAINSYDLTSFVSGGLGR</sequence>
<proteinExistence type="predicted"/>
<dbReference type="Proteomes" id="UP001165960">
    <property type="component" value="Unassembled WGS sequence"/>
</dbReference>
<reference evidence="1" key="1">
    <citation type="submission" date="2022-04" db="EMBL/GenBank/DDBJ databases">
        <title>Genome of the entomopathogenic fungus Entomophthora muscae.</title>
        <authorList>
            <person name="Elya C."/>
            <person name="Lovett B.R."/>
            <person name="Lee E."/>
            <person name="Macias A.M."/>
            <person name="Hajek A.E."/>
            <person name="De Bivort B.L."/>
            <person name="Kasson M.T."/>
            <person name="De Fine Licht H.H."/>
            <person name="Stajich J.E."/>
        </authorList>
    </citation>
    <scope>NUCLEOTIDE SEQUENCE</scope>
    <source>
        <strain evidence="1">Berkeley</strain>
    </source>
</reference>
<organism evidence="1 2">
    <name type="scientific">Entomophthora muscae</name>
    <dbReference type="NCBI Taxonomy" id="34485"/>
    <lineage>
        <taxon>Eukaryota</taxon>
        <taxon>Fungi</taxon>
        <taxon>Fungi incertae sedis</taxon>
        <taxon>Zoopagomycota</taxon>
        <taxon>Entomophthoromycotina</taxon>
        <taxon>Entomophthoromycetes</taxon>
        <taxon>Entomophthorales</taxon>
        <taxon>Entomophthoraceae</taxon>
        <taxon>Entomophthora</taxon>
    </lineage>
</organism>
<dbReference type="EMBL" id="QTSX02004971">
    <property type="protein sequence ID" value="KAJ9063479.1"/>
    <property type="molecule type" value="Genomic_DNA"/>
</dbReference>
<gene>
    <name evidence="1" type="ORF">DSO57_1000067</name>
</gene>
<keyword evidence="1" id="KW-0808">Transferase</keyword>
<accession>A0ACC2SMH6</accession>
<protein>
    <submittedName>
        <fullName evidence="1">RING-type E3 ubiquitin transferase</fullName>
        <ecNumber evidence="1">2.3.2.27</ecNumber>
    </submittedName>
</protein>
<evidence type="ECO:0000313" key="1">
    <source>
        <dbReference type="EMBL" id="KAJ9063479.1"/>
    </source>
</evidence>
<keyword evidence="1" id="KW-0012">Acyltransferase</keyword>